<evidence type="ECO:0000313" key="10">
    <source>
        <dbReference type="Proteomes" id="UP000190042"/>
    </source>
</evidence>
<keyword evidence="10" id="KW-1185">Reference proteome</keyword>
<evidence type="ECO:0000256" key="1">
    <source>
        <dbReference type="ARBA" id="ARBA00000971"/>
    </source>
</evidence>
<dbReference type="InterPro" id="IPR023058">
    <property type="entry name" value="PPIase_PpiC_CS"/>
</dbReference>
<dbReference type="SUPFAM" id="SSF109998">
    <property type="entry name" value="Triger factor/SurA peptide-binding domain-like"/>
    <property type="match status" value="1"/>
</dbReference>
<keyword evidence="7" id="KW-1133">Transmembrane helix</keyword>
<dbReference type="InterPro" id="IPR046357">
    <property type="entry name" value="PPIase_dom_sf"/>
</dbReference>
<dbReference type="Pfam" id="PF13145">
    <property type="entry name" value="Rotamase_2"/>
    <property type="match status" value="1"/>
</dbReference>
<dbReference type="AlphaFoldDB" id="A0A1T4Z1C2"/>
<dbReference type="PANTHER" id="PTHR47245:SF1">
    <property type="entry name" value="FOLDASE PROTEIN PRSA"/>
    <property type="match status" value="1"/>
</dbReference>
<dbReference type="SUPFAM" id="SSF54534">
    <property type="entry name" value="FKBP-like"/>
    <property type="match status" value="1"/>
</dbReference>
<sequence>MRFNRTNETEPTPTKRRLKTKPLIALLGILFTMNVFWLFHWLFIDRSPAVDTEEVASVAGEPITRAEWMAAMERQVGREVLEDLVNYRVMEAAADEYDIKVEDKEVDLELALITSIDGQQHSGLDTEQTRKQIKRELILEKVLTKDIVIKESAIKKYFEKNETFFHVLPAYRISVIISSTKKEADQVAGELKDGSTFSALAKERSIDLSSGNLGGDLGYVNEQTEDVGVTIIEAAEKLKKDEVSKPIELKDGTYAIVTVLETIKKRDFTYSEVKDHIKRQLALEQLPESVTPEAFWKEFDAEWFYGKN</sequence>
<keyword evidence="7" id="KW-0812">Transmembrane</keyword>
<dbReference type="InterPro" id="IPR027304">
    <property type="entry name" value="Trigger_fact/SurA_dom_sf"/>
</dbReference>
<keyword evidence="4 6" id="KW-0697">Rotamase</keyword>
<dbReference type="EC" id="5.2.1.8" evidence="2"/>
<dbReference type="PROSITE" id="PS50198">
    <property type="entry name" value="PPIC_PPIASE_2"/>
    <property type="match status" value="1"/>
</dbReference>
<proteinExistence type="predicted"/>
<evidence type="ECO:0000259" key="8">
    <source>
        <dbReference type="PROSITE" id="PS50198"/>
    </source>
</evidence>
<gene>
    <name evidence="9" type="ORF">SAMN04244570_0368</name>
</gene>
<dbReference type="InterPro" id="IPR050245">
    <property type="entry name" value="PrsA_foldase"/>
</dbReference>
<organism evidence="9 10">
    <name type="scientific">Sporosarcina newyorkensis</name>
    <dbReference type="NCBI Taxonomy" id="759851"/>
    <lineage>
        <taxon>Bacteria</taxon>
        <taxon>Bacillati</taxon>
        <taxon>Bacillota</taxon>
        <taxon>Bacilli</taxon>
        <taxon>Bacillales</taxon>
        <taxon>Caryophanaceae</taxon>
        <taxon>Sporosarcina</taxon>
    </lineage>
</organism>
<feature type="domain" description="PpiC" evidence="8">
    <location>
        <begin position="159"/>
        <end position="256"/>
    </location>
</feature>
<dbReference type="Gene3D" id="3.10.50.40">
    <property type="match status" value="1"/>
</dbReference>
<reference evidence="10" key="1">
    <citation type="submission" date="2017-02" db="EMBL/GenBank/DDBJ databases">
        <authorList>
            <person name="Varghese N."/>
            <person name="Submissions S."/>
        </authorList>
    </citation>
    <scope>NUCLEOTIDE SEQUENCE [LARGE SCALE GENOMIC DNA]</scope>
    <source>
        <strain evidence="10">DSM 23966</strain>
    </source>
</reference>
<dbReference type="PROSITE" id="PS01096">
    <property type="entry name" value="PPIC_PPIASE_1"/>
    <property type="match status" value="1"/>
</dbReference>
<feature type="transmembrane region" description="Helical" evidence="7">
    <location>
        <begin position="23"/>
        <end position="43"/>
    </location>
</feature>
<evidence type="ECO:0000256" key="5">
    <source>
        <dbReference type="ARBA" id="ARBA00023235"/>
    </source>
</evidence>
<evidence type="ECO:0000256" key="3">
    <source>
        <dbReference type="ARBA" id="ARBA00022729"/>
    </source>
</evidence>
<name>A0A1T4Z1C2_9BACL</name>
<keyword evidence="3" id="KW-0732">Signal</keyword>
<keyword evidence="7" id="KW-0472">Membrane</keyword>
<protein>
    <recommendedName>
        <fullName evidence="2">peptidylprolyl isomerase</fullName>
        <ecNumber evidence="2">5.2.1.8</ecNumber>
    </recommendedName>
</protein>
<evidence type="ECO:0000256" key="7">
    <source>
        <dbReference type="SAM" id="Phobius"/>
    </source>
</evidence>
<evidence type="ECO:0000256" key="2">
    <source>
        <dbReference type="ARBA" id="ARBA00013194"/>
    </source>
</evidence>
<dbReference type="EMBL" id="FUYJ01000013">
    <property type="protein sequence ID" value="SKB07361.1"/>
    <property type="molecule type" value="Genomic_DNA"/>
</dbReference>
<dbReference type="InterPro" id="IPR000297">
    <property type="entry name" value="PPIase_PpiC"/>
</dbReference>
<evidence type="ECO:0000256" key="6">
    <source>
        <dbReference type="PROSITE-ProRule" id="PRU00278"/>
    </source>
</evidence>
<dbReference type="Proteomes" id="UP000190042">
    <property type="component" value="Unassembled WGS sequence"/>
</dbReference>
<evidence type="ECO:0000256" key="4">
    <source>
        <dbReference type="ARBA" id="ARBA00023110"/>
    </source>
</evidence>
<dbReference type="RefSeq" id="WP_078818823.1">
    <property type="nucleotide sequence ID" value="NZ_FUYJ01000013.1"/>
</dbReference>
<keyword evidence="5 6" id="KW-0413">Isomerase</keyword>
<comment type="catalytic activity">
    <reaction evidence="1">
        <text>[protein]-peptidylproline (omega=180) = [protein]-peptidylproline (omega=0)</text>
        <dbReference type="Rhea" id="RHEA:16237"/>
        <dbReference type="Rhea" id="RHEA-COMP:10747"/>
        <dbReference type="Rhea" id="RHEA-COMP:10748"/>
        <dbReference type="ChEBI" id="CHEBI:83833"/>
        <dbReference type="ChEBI" id="CHEBI:83834"/>
        <dbReference type="EC" id="5.2.1.8"/>
    </reaction>
</comment>
<evidence type="ECO:0000313" key="9">
    <source>
        <dbReference type="EMBL" id="SKB07361.1"/>
    </source>
</evidence>
<dbReference type="GO" id="GO:0003755">
    <property type="term" value="F:peptidyl-prolyl cis-trans isomerase activity"/>
    <property type="evidence" value="ECO:0007669"/>
    <property type="project" value="UniProtKB-KW"/>
</dbReference>
<dbReference type="PANTHER" id="PTHR47245">
    <property type="entry name" value="PEPTIDYLPROLYL ISOMERASE"/>
    <property type="match status" value="1"/>
</dbReference>
<dbReference type="Gene3D" id="1.10.4030.10">
    <property type="entry name" value="Porin chaperone SurA, peptide-binding domain"/>
    <property type="match status" value="1"/>
</dbReference>
<accession>A0A1T4Z1C2</accession>